<accession>F9U674</accession>
<protein>
    <recommendedName>
        <fullName evidence="3">Preprotein translocase subunit SecB</fullName>
    </recommendedName>
</protein>
<evidence type="ECO:0000313" key="1">
    <source>
        <dbReference type="EMBL" id="EGV20647.1"/>
    </source>
</evidence>
<proteinExistence type="predicted"/>
<dbReference type="STRING" id="768671.ThimaDRAFT_0425"/>
<evidence type="ECO:0008006" key="3">
    <source>
        <dbReference type="Google" id="ProtNLM"/>
    </source>
</evidence>
<dbReference type="EMBL" id="AFWV01000001">
    <property type="protein sequence ID" value="EGV20647.1"/>
    <property type="molecule type" value="Genomic_DNA"/>
</dbReference>
<dbReference type="SUPFAM" id="SSF54611">
    <property type="entry name" value="SecB-like"/>
    <property type="match status" value="1"/>
</dbReference>
<dbReference type="RefSeq" id="WP_007191303.1">
    <property type="nucleotide sequence ID" value="NZ_AFWV01000001.1"/>
</dbReference>
<name>F9U674_9GAMM</name>
<keyword evidence="2" id="KW-1185">Reference proteome</keyword>
<dbReference type="Proteomes" id="UP000005459">
    <property type="component" value="Unassembled WGS sequence"/>
</dbReference>
<sequence length="160" mass="18089">METGACGVKSEAENPINEAIAGLRLRDIVLYESRLFRGDVMPAQDEVEALQQHKRGVRFSVEEQDRAGSSTRELHVMVSLGERVVDCVTDQDPKVYFGIEADYFVVYDMICPISQDALRAFSDFNAVHNVWPFWRQHVFDLIGKARLPTLQVPLFTGDGQ</sequence>
<dbReference type="AlphaFoldDB" id="F9U674"/>
<organism evidence="1 2">
    <name type="scientific">Thiocapsa marina 5811</name>
    <dbReference type="NCBI Taxonomy" id="768671"/>
    <lineage>
        <taxon>Bacteria</taxon>
        <taxon>Pseudomonadati</taxon>
        <taxon>Pseudomonadota</taxon>
        <taxon>Gammaproteobacteria</taxon>
        <taxon>Chromatiales</taxon>
        <taxon>Chromatiaceae</taxon>
        <taxon>Thiocapsa</taxon>
    </lineage>
</organism>
<reference evidence="1 2" key="1">
    <citation type="submission" date="2011-06" db="EMBL/GenBank/DDBJ databases">
        <title>The draft genome of Thiocapsa marina 5811.</title>
        <authorList>
            <consortium name="US DOE Joint Genome Institute (JGI-PGF)"/>
            <person name="Lucas S."/>
            <person name="Han J."/>
            <person name="Cheng J.-F."/>
            <person name="Goodwin L."/>
            <person name="Pitluck S."/>
            <person name="Peters L."/>
            <person name="Land M.L."/>
            <person name="Hauser L."/>
            <person name="Vogl K."/>
            <person name="Liu Z."/>
            <person name="Imhoff J."/>
            <person name="Thiel V."/>
            <person name="Frigaard N.-U."/>
            <person name="Bryant D."/>
            <person name="Woyke T.J."/>
        </authorList>
    </citation>
    <scope>NUCLEOTIDE SEQUENCE [LARGE SCALE GENOMIC DNA]</scope>
    <source>
        <strain evidence="1 2">5811</strain>
    </source>
</reference>
<gene>
    <name evidence="1" type="ORF">ThimaDRAFT_0425</name>
</gene>
<dbReference type="eggNOG" id="ENOG502ZZ37">
    <property type="taxonomic scope" value="Bacteria"/>
</dbReference>
<evidence type="ECO:0000313" key="2">
    <source>
        <dbReference type="Proteomes" id="UP000005459"/>
    </source>
</evidence>
<dbReference type="InterPro" id="IPR035958">
    <property type="entry name" value="SecB-like_sf"/>
</dbReference>